<dbReference type="RefSeq" id="WP_154565394.1">
    <property type="nucleotide sequence ID" value="NZ_VOSW01000071.1"/>
</dbReference>
<dbReference type="AlphaFoldDB" id="A0A6N6W648"/>
<evidence type="ECO:0000256" key="1">
    <source>
        <dbReference type="SAM" id="MobiDB-lite"/>
    </source>
</evidence>
<dbReference type="EMBL" id="VOSW01000071">
    <property type="protein sequence ID" value="KAE8756102.1"/>
    <property type="molecule type" value="Genomic_DNA"/>
</dbReference>
<feature type="region of interest" description="Disordered" evidence="1">
    <location>
        <begin position="62"/>
        <end position="88"/>
    </location>
</feature>
<organism evidence="2 3">
    <name type="scientific">Paraburkholderia madseniana</name>
    <dbReference type="NCBI Taxonomy" id="2599607"/>
    <lineage>
        <taxon>Bacteria</taxon>
        <taxon>Pseudomonadati</taxon>
        <taxon>Pseudomonadota</taxon>
        <taxon>Betaproteobacteria</taxon>
        <taxon>Burkholderiales</taxon>
        <taxon>Burkholderiaceae</taxon>
        <taxon>Paraburkholderia</taxon>
    </lineage>
</organism>
<accession>A0A6N6W648</accession>
<proteinExistence type="predicted"/>
<dbReference type="OrthoDB" id="9103449at2"/>
<protein>
    <recommendedName>
        <fullName evidence="4">Lipoprotein</fullName>
    </recommendedName>
</protein>
<comment type="caution">
    <text evidence="2">The sequence shown here is derived from an EMBL/GenBank/DDBJ whole genome shotgun (WGS) entry which is preliminary data.</text>
</comment>
<name>A0A6N6W648_9BURK</name>
<gene>
    <name evidence="2" type="ORF">FSO04_30835</name>
</gene>
<evidence type="ECO:0000313" key="2">
    <source>
        <dbReference type="EMBL" id="KAE8756102.1"/>
    </source>
</evidence>
<sequence>MKTLIASAFLASLGIGLTGCIVPSPMVVAPAPVGITVGWHGDQYYDGHRYWAHDDWMRKHPDDRGWHGQHDDHHNNGHRNDDHHEDDY</sequence>
<dbReference type="PROSITE" id="PS51257">
    <property type="entry name" value="PROKAR_LIPOPROTEIN"/>
    <property type="match status" value="1"/>
</dbReference>
<evidence type="ECO:0000313" key="3">
    <source>
        <dbReference type="Proteomes" id="UP000463700"/>
    </source>
</evidence>
<reference evidence="2 3" key="1">
    <citation type="journal article" date="2020" name="Int. J. Syst. Evol. Microbiol.">
        <title>Paraburkholderia madseniana sp. nov., a phenolic acid-degrading bacterium isolated from acidic forest soil.</title>
        <authorList>
            <person name="Wilhelm R.C."/>
            <person name="Murphy S.J.L."/>
            <person name="Feriancek N.M."/>
            <person name="Karasz D.C."/>
            <person name="DeRito C.M."/>
            <person name="Newman J.D."/>
            <person name="Buckley D.H."/>
        </authorList>
    </citation>
    <scope>NUCLEOTIDE SEQUENCE [LARGE SCALE GENOMIC DNA]</scope>
    <source>
        <strain evidence="2 3">RP11</strain>
    </source>
</reference>
<dbReference type="Proteomes" id="UP000463700">
    <property type="component" value="Unassembled WGS sequence"/>
</dbReference>
<evidence type="ECO:0008006" key="4">
    <source>
        <dbReference type="Google" id="ProtNLM"/>
    </source>
</evidence>